<evidence type="ECO:0000256" key="12">
    <source>
        <dbReference type="ARBA" id="ARBA00049360"/>
    </source>
</evidence>
<dbReference type="SMART" id="SM00490">
    <property type="entry name" value="HELICc"/>
    <property type="match status" value="1"/>
</dbReference>
<evidence type="ECO:0000256" key="1">
    <source>
        <dbReference type="ARBA" id="ARBA00004123"/>
    </source>
</evidence>
<dbReference type="GO" id="GO:0000724">
    <property type="term" value="P:double-strand break repair via homologous recombination"/>
    <property type="evidence" value="ECO:0007669"/>
    <property type="project" value="TreeGrafter"/>
</dbReference>
<proteinExistence type="inferred from homology"/>
<evidence type="ECO:0000256" key="3">
    <source>
        <dbReference type="ARBA" id="ARBA00022741"/>
    </source>
</evidence>
<evidence type="ECO:0000256" key="10">
    <source>
        <dbReference type="ARBA" id="ARBA00034617"/>
    </source>
</evidence>
<evidence type="ECO:0000256" key="13">
    <source>
        <dbReference type="SAM" id="MobiDB-lite"/>
    </source>
</evidence>
<protein>
    <recommendedName>
        <fullName evidence="11">DNA 3'-5' helicase</fullName>
        <ecNumber evidence="11">5.6.2.4</ecNumber>
    </recommendedName>
</protein>
<dbReference type="RefSeq" id="XP_016701427.1">
    <property type="nucleotide sequence ID" value="XM_016845938.2"/>
</dbReference>
<dbReference type="NCBIfam" id="TIGR00614">
    <property type="entry name" value="recQ_fam"/>
    <property type="match status" value="1"/>
</dbReference>
<dbReference type="GO" id="GO:0009378">
    <property type="term" value="F:four-way junction helicase activity"/>
    <property type="evidence" value="ECO:0007669"/>
    <property type="project" value="TreeGrafter"/>
</dbReference>
<dbReference type="PROSITE" id="PS51192">
    <property type="entry name" value="HELICASE_ATP_BIND_1"/>
    <property type="match status" value="1"/>
</dbReference>
<dbReference type="InterPro" id="IPR002464">
    <property type="entry name" value="DNA/RNA_helicase_DEAH_CS"/>
</dbReference>
<evidence type="ECO:0000256" key="8">
    <source>
        <dbReference type="ARBA" id="ARBA00023235"/>
    </source>
</evidence>
<evidence type="ECO:0000256" key="9">
    <source>
        <dbReference type="ARBA" id="ARBA00023242"/>
    </source>
</evidence>
<dbReference type="GO" id="GO:0016787">
    <property type="term" value="F:hydrolase activity"/>
    <property type="evidence" value="ECO:0007669"/>
    <property type="project" value="UniProtKB-KW"/>
</dbReference>
<evidence type="ECO:0000256" key="4">
    <source>
        <dbReference type="ARBA" id="ARBA00022801"/>
    </source>
</evidence>
<evidence type="ECO:0000313" key="15">
    <source>
        <dbReference type="Proteomes" id="UP000818029"/>
    </source>
</evidence>
<dbReference type="InterPro" id="IPR001650">
    <property type="entry name" value="Helicase_C-like"/>
</dbReference>
<dbReference type="GO" id="GO:0005694">
    <property type="term" value="C:chromosome"/>
    <property type="evidence" value="ECO:0007669"/>
    <property type="project" value="TreeGrafter"/>
</dbReference>
<evidence type="ECO:0000256" key="6">
    <source>
        <dbReference type="ARBA" id="ARBA00022840"/>
    </source>
</evidence>
<organism evidence="15 16">
    <name type="scientific">Gossypium hirsutum</name>
    <name type="common">Upland cotton</name>
    <name type="synonym">Gossypium mexicanum</name>
    <dbReference type="NCBI Taxonomy" id="3635"/>
    <lineage>
        <taxon>Eukaryota</taxon>
        <taxon>Viridiplantae</taxon>
        <taxon>Streptophyta</taxon>
        <taxon>Embryophyta</taxon>
        <taxon>Tracheophyta</taxon>
        <taxon>Spermatophyta</taxon>
        <taxon>Magnoliopsida</taxon>
        <taxon>eudicotyledons</taxon>
        <taxon>Gunneridae</taxon>
        <taxon>Pentapetalae</taxon>
        <taxon>rosids</taxon>
        <taxon>malvids</taxon>
        <taxon>Malvales</taxon>
        <taxon>Malvaceae</taxon>
        <taxon>Malvoideae</taxon>
        <taxon>Gossypium</taxon>
    </lineage>
</organism>
<keyword evidence="6" id="KW-0067">ATP-binding</keyword>
<keyword evidence="4" id="KW-0378">Hydrolase</keyword>
<dbReference type="InterPro" id="IPR004589">
    <property type="entry name" value="DNA_helicase_ATP-dep_RecQ"/>
</dbReference>
<dbReference type="PROSITE" id="PS00690">
    <property type="entry name" value="DEAH_ATP_HELICASE"/>
    <property type="match status" value="1"/>
</dbReference>
<keyword evidence="8" id="KW-0413">Isomerase</keyword>
<dbReference type="PANTHER" id="PTHR13710">
    <property type="entry name" value="DNA HELICASE RECQ FAMILY MEMBER"/>
    <property type="match status" value="1"/>
</dbReference>
<evidence type="ECO:0000259" key="14">
    <source>
        <dbReference type="PROSITE" id="PS51192"/>
    </source>
</evidence>
<comment type="similarity">
    <text evidence="2">Belongs to the helicase family. RecQ subfamily.</text>
</comment>
<reference evidence="15" key="1">
    <citation type="journal article" date="2020" name="Nat. Genet.">
        <title>Genomic diversifications of five Gossypium allopolyploid species and their impact on cotton improvement.</title>
        <authorList>
            <person name="Chen Z.J."/>
            <person name="Sreedasyam A."/>
            <person name="Ando A."/>
            <person name="Song Q."/>
            <person name="De Santiago L.M."/>
            <person name="Hulse-Kemp A.M."/>
            <person name="Ding M."/>
            <person name="Ye W."/>
            <person name="Kirkbride R.C."/>
            <person name="Jenkins J."/>
            <person name="Plott C."/>
            <person name="Lovell J."/>
            <person name="Lin Y.M."/>
            <person name="Vaughn R."/>
            <person name="Liu B."/>
            <person name="Simpson S."/>
            <person name="Scheffler B.E."/>
            <person name="Wen L."/>
            <person name="Saski C.A."/>
            <person name="Grover C.E."/>
            <person name="Hu G."/>
            <person name="Conover J.L."/>
            <person name="Carlson J.W."/>
            <person name="Shu S."/>
            <person name="Boston L.B."/>
            <person name="Williams M."/>
            <person name="Peterson D.G."/>
            <person name="McGee K."/>
            <person name="Jones D.C."/>
            <person name="Wendel J.F."/>
            <person name="Stelly D.M."/>
            <person name="Grimwood J."/>
            <person name="Schmutz J."/>
        </authorList>
    </citation>
    <scope>NUCLEOTIDE SEQUENCE [LARGE SCALE GENOMIC DNA]</scope>
    <source>
        <strain evidence="15">cv. TM-1</strain>
    </source>
</reference>
<reference evidence="16" key="2">
    <citation type="submission" date="2025-08" db="UniProtKB">
        <authorList>
            <consortium name="RefSeq"/>
        </authorList>
    </citation>
    <scope>IDENTIFICATION</scope>
</reference>
<dbReference type="SUPFAM" id="SSF52540">
    <property type="entry name" value="P-loop containing nucleoside triphosphate hydrolases"/>
    <property type="match status" value="1"/>
</dbReference>
<evidence type="ECO:0000256" key="2">
    <source>
        <dbReference type="ARBA" id="ARBA00005446"/>
    </source>
</evidence>
<evidence type="ECO:0000256" key="7">
    <source>
        <dbReference type="ARBA" id="ARBA00023125"/>
    </source>
</evidence>
<feature type="region of interest" description="Disordered" evidence="13">
    <location>
        <begin position="1"/>
        <end position="98"/>
    </location>
</feature>
<dbReference type="SMART" id="SM00487">
    <property type="entry name" value="DEXDc"/>
    <property type="match status" value="1"/>
</dbReference>
<dbReference type="AlphaFoldDB" id="A0A1U8KG84"/>
<dbReference type="EC" id="5.6.2.4" evidence="11"/>
<sequence>MDYDSDSDGSHISATPPRDPLPRRPPQPPPKPPTSYKSTASTKRSSHLDIIFKLKKPSSSKHDKIEPVPEPEPIQQPDLPSPVGNFPFQIRRPSDQPHPISIGRSLETLPAGFFSTRRASFSKICKPSLNFEPETSPEITAEPKINGSDGLGSTKTCNKKLPNLIRGDAPLPPVKLQKRSEEGNFVRLNFNGYKRKFTAKGKKMNSYSYKSKYFKRSKRRVKSEVDTGSLCDEEGLVSEIKLQSKAEKPSRCESVEAAISAVRSAVSEENLVRLLKAIYGYDLFRDGQLEAIKMILAGKSTMLVLPTGAGKSLCYQIPAVVLPGITLVVSPLVALMIDQLKQLPPMIQGGLLSSSQGPEEAAETLRMVQEGSIKVLFVSPERFLNADFLSIFSTPNSTPNFVSLVVVDEAHCVSEWSHNFRPSYMRLGASLLRAKLNVECILAMTATATTTTLQSIMSALEISSTNLIQKAQVRDNLWLSVSLSSNRMKDMLKLMKSSPFLEAQSIIVYCKFQSETDVISRYLCDNNISAKSYHSGMLARDRSRIQELFCANKIRVVIHYSLPESLEEYVQEIGRGGRDGRLSYCHLFFDDVTYYKLRSLMHSDGVDEFAVNKFLCQVFADDTSSHSKVCSLVKELASRKFDMKEEVMLTLLTHLELGETQYLHLLPQLNVTCTLNFHKTSPMLLADKDTAVAAILKKSEIKQGQYVFNIPTVANSIGVAPGDLSNHLQNLKAKGEITYELKDPAYCYKIVKVPSDFCSLTELLTRWLLDIENCKVWKLDAMYSSAVFAVDTCEKTHDCNVAQQTTYLQERISDYFRGDNNLDVLDKMGQNSPFLRADIKVFLQSNSNVKFTPRAIARIMHGIGSPAYPSSIWSRTHFWGRYIQIDFKAVMNAAKAELMNFVGKDAP</sequence>
<comment type="subcellular location">
    <subcellularLocation>
        <location evidence="1">Nucleus</location>
    </subcellularLocation>
</comment>
<evidence type="ECO:0000256" key="5">
    <source>
        <dbReference type="ARBA" id="ARBA00022806"/>
    </source>
</evidence>
<feature type="region of interest" description="Disordered" evidence="13">
    <location>
        <begin position="134"/>
        <end position="153"/>
    </location>
</feature>
<dbReference type="Proteomes" id="UP000818029">
    <property type="component" value="Chromosome A01"/>
</dbReference>
<dbReference type="PANTHER" id="PTHR13710:SF108">
    <property type="entry name" value="ATP-DEPENDENT DNA HELICASE Q4"/>
    <property type="match status" value="1"/>
</dbReference>
<dbReference type="GO" id="GO:0005737">
    <property type="term" value="C:cytoplasm"/>
    <property type="evidence" value="ECO:0007669"/>
    <property type="project" value="TreeGrafter"/>
</dbReference>
<dbReference type="GO" id="GO:0005524">
    <property type="term" value="F:ATP binding"/>
    <property type="evidence" value="ECO:0007669"/>
    <property type="project" value="UniProtKB-KW"/>
</dbReference>
<evidence type="ECO:0000256" key="11">
    <source>
        <dbReference type="ARBA" id="ARBA00034808"/>
    </source>
</evidence>
<dbReference type="GO" id="GO:0003677">
    <property type="term" value="F:DNA binding"/>
    <property type="evidence" value="ECO:0007669"/>
    <property type="project" value="UniProtKB-KW"/>
</dbReference>
<keyword evidence="7" id="KW-0238">DNA-binding</keyword>
<keyword evidence="15" id="KW-1185">Reference proteome</keyword>
<dbReference type="GeneID" id="107916626"/>
<feature type="compositionally biased region" description="Pro residues" evidence="13">
    <location>
        <begin position="17"/>
        <end position="33"/>
    </location>
</feature>
<dbReference type="GO" id="GO:0005634">
    <property type="term" value="C:nucleus"/>
    <property type="evidence" value="ECO:0007669"/>
    <property type="project" value="UniProtKB-SubCell"/>
</dbReference>
<accession>A0A1U8KG84</accession>
<dbReference type="FunFam" id="3.40.50.300:FF:000772">
    <property type="entry name" value="ATP-dependent DNA helicase Q4"/>
    <property type="match status" value="1"/>
</dbReference>
<dbReference type="InterPro" id="IPR011545">
    <property type="entry name" value="DEAD/DEAH_box_helicase_dom"/>
</dbReference>
<feature type="domain" description="Helicase ATP-binding" evidence="14">
    <location>
        <begin position="292"/>
        <end position="466"/>
    </location>
</feature>
<dbReference type="SMR" id="A0A1U8KG84"/>
<keyword evidence="3" id="KW-0547">Nucleotide-binding</keyword>
<gene>
    <name evidence="16" type="primary">LOC107916626</name>
</gene>
<keyword evidence="9" id="KW-0539">Nucleus</keyword>
<dbReference type="Pfam" id="PF00270">
    <property type="entry name" value="DEAD"/>
    <property type="match status" value="1"/>
</dbReference>
<keyword evidence="5" id="KW-0347">Helicase</keyword>
<comment type="catalytic activity">
    <reaction evidence="10">
        <text>Couples ATP hydrolysis with the unwinding of duplex DNA by translocating in the 3'-5' direction.</text>
        <dbReference type="EC" id="5.6.2.4"/>
    </reaction>
</comment>
<dbReference type="InterPro" id="IPR027417">
    <property type="entry name" value="P-loop_NTPase"/>
</dbReference>
<evidence type="ECO:0000313" key="16">
    <source>
        <dbReference type="RefSeq" id="XP_016701427.1"/>
    </source>
</evidence>
<dbReference type="Gene3D" id="3.40.50.300">
    <property type="entry name" value="P-loop containing nucleotide triphosphate hydrolases"/>
    <property type="match status" value="3"/>
</dbReference>
<dbReference type="GO" id="GO:0043138">
    <property type="term" value="F:3'-5' DNA helicase activity"/>
    <property type="evidence" value="ECO:0007669"/>
    <property type="project" value="UniProtKB-EC"/>
</dbReference>
<dbReference type="InterPro" id="IPR014001">
    <property type="entry name" value="Helicase_ATP-bd"/>
</dbReference>
<name>A0A1U8KG84_GOSHI</name>
<comment type="catalytic activity">
    <reaction evidence="12">
        <text>ATP + H2O = ADP + phosphate + H(+)</text>
        <dbReference type="Rhea" id="RHEA:13065"/>
        <dbReference type="ChEBI" id="CHEBI:15377"/>
        <dbReference type="ChEBI" id="CHEBI:15378"/>
        <dbReference type="ChEBI" id="CHEBI:30616"/>
        <dbReference type="ChEBI" id="CHEBI:43474"/>
        <dbReference type="ChEBI" id="CHEBI:456216"/>
    </reaction>
</comment>
<dbReference type="CDD" id="cd18018">
    <property type="entry name" value="DEXHc_RecQ4-like"/>
    <property type="match status" value="1"/>
</dbReference>